<dbReference type="InterPro" id="IPR017871">
    <property type="entry name" value="ABC_transporter-like_CS"/>
</dbReference>
<evidence type="ECO:0000256" key="4">
    <source>
        <dbReference type="ARBA" id="ARBA00022475"/>
    </source>
</evidence>
<accession>A0ABX3JR11</accession>
<evidence type="ECO:0000256" key="7">
    <source>
        <dbReference type="ARBA" id="ARBA00022967"/>
    </source>
</evidence>
<evidence type="ECO:0000313" key="12">
    <source>
        <dbReference type="Proteomes" id="UP000189059"/>
    </source>
</evidence>
<comment type="subcellular location">
    <subcellularLocation>
        <location evidence="1">Cell membrane</location>
        <topology evidence="1">Peripheral membrane protein</topology>
    </subcellularLocation>
</comment>
<protein>
    <submittedName>
        <fullName evidence="11">ABC transporter</fullName>
    </submittedName>
</protein>
<evidence type="ECO:0000256" key="5">
    <source>
        <dbReference type="ARBA" id="ARBA00022741"/>
    </source>
</evidence>
<dbReference type="Gene3D" id="3.40.50.300">
    <property type="entry name" value="P-loop containing nucleotide triphosphate hydrolases"/>
    <property type="match status" value="2"/>
</dbReference>
<feature type="region of interest" description="Disordered" evidence="9">
    <location>
        <begin position="268"/>
        <end position="329"/>
    </location>
</feature>
<reference evidence="11 12" key="1">
    <citation type="submission" date="2016-12" db="EMBL/GenBank/DDBJ databases">
        <title>Genome sequencing and description of Paenibacillus sp. nov. from high altitude lake in the Indian Trans- Himalayas.</title>
        <authorList>
            <person name="Kiran S."/>
            <person name="Swarnkar M.K."/>
            <person name="Rana A."/>
            <person name="Tewari R."/>
            <person name="Gulati A."/>
        </authorList>
    </citation>
    <scope>NUCLEOTIDE SEQUENCE [LARGE SCALE GENOMIC DNA]</scope>
    <source>
        <strain evidence="11 12">IHBB 9951</strain>
    </source>
</reference>
<keyword evidence="3" id="KW-0813">Transport</keyword>
<keyword evidence="7" id="KW-1278">Translocase</keyword>
<dbReference type="InterPro" id="IPR015856">
    <property type="entry name" value="ABC_transpr_CbiO/EcfA_su"/>
</dbReference>
<evidence type="ECO:0000256" key="2">
    <source>
        <dbReference type="ARBA" id="ARBA00005417"/>
    </source>
</evidence>
<dbReference type="CDD" id="cd03225">
    <property type="entry name" value="ABC_cobalt_CbiO_domain1"/>
    <property type="match status" value="2"/>
</dbReference>
<evidence type="ECO:0000259" key="10">
    <source>
        <dbReference type="PROSITE" id="PS50893"/>
    </source>
</evidence>
<dbReference type="RefSeq" id="WP_077569826.1">
    <property type="nucleotide sequence ID" value="NZ_MRVI01000002.1"/>
</dbReference>
<evidence type="ECO:0000313" key="11">
    <source>
        <dbReference type="EMBL" id="OOC58926.1"/>
    </source>
</evidence>
<dbReference type="PANTHER" id="PTHR43553">
    <property type="entry name" value="HEAVY METAL TRANSPORTER"/>
    <property type="match status" value="1"/>
</dbReference>
<feature type="domain" description="ABC transporter" evidence="10">
    <location>
        <begin position="360"/>
        <end position="588"/>
    </location>
</feature>
<evidence type="ECO:0000256" key="1">
    <source>
        <dbReference type="ARBA" id="ARBA00004202"/>
    </source>
</evidence>
<dbReference type="InterPro" id="IPR003439">
    <property type="entry name" value="ABC_transporter-like_ATP-bd"/>
</dbReference>
<keyword evidence="8" id="KW-0472">Membrane</keyword>
<dbReference type="InterPro" id="IPR027417">
    <property type="entry name" value="P-loop_NTPase"/>
</dbReference>
<evidence type="ECO:0000256" key="8">
    <source>
        <dbReference type="ARBA" id="ARBA00023136"/>
    </source>
</evidence>
<gene>
    <name evidence="11" type="ORF">BBD40_25025</name>
</gene>
<feature type="compositionally biased region" description="Low complexity" evidence="9">
    <location>
        <begin position="268"/>
        <end position="320"/>
    </location>
</feature>
<evidence type="ECO:0000256" key="3">
    <source>
        <dbReference type="ARBA" id="ARBA00022448"/>
    </source>
</evidence>
<organism evidence="11 12">
    <name type="scientific">Paenibacillus ihbetae</name>
    <dbReference type="NCBI Taxonomy" id="1870820"/>
    <lineage>
        <taxon>Bacteria</taxon>
        <taxon>Bacillati</taxon>
        <taxon>Bacillota</taxon>
        <taxon>Bacilli</taxon>
        <taxon>Bacillales</taxon>
        <taxon>Paenibacillaceae</taxon>
        <taxon>Paenibacillus</taxon>
    </lineage>
</organism>
<evidence type="ECO:0000256" key="9">
    <source>
        <dbReference type="SAM" id="MobiDB-lite"/>
    </source>
</evidence>
<dbReference type="SUPFAM" id="SSF52540">
    <property type="entry name" value="P-loop containing nucleoside triphosphate hydrolases"/>
    <property type="match status" value="2"/>
</dbReference>
<dbReference type="SMART" id="SM00382">
    <property type="entry name" value="AAA"/>
    <property type="match status" value="2"/>
</dbReference>
<feature type="domain" description="ABC transporter" evidence="10">
    <location>
        <begin position="9"/>
        <end position="248"/>
    </location>
</feature>
<keyword evidence="5" id="KW-0547">Nucleotide-binding</keyword>
<sequence>MIGLIGTKVECRDLGFIYDGEEQPVLHQLSFTVKPGERMAVIGTSGSGKSTLCQLLSGLLPRSGGGTREGVLLLDGMDPASAPLADVTEAMGVLFQDPDAQLVQGIVEDEAAFGPENLRAAPEEIERRIAASLTAVDLLDRRSDPVRSLSGGQRQRTAIAAVLALQPRLYVFDDACASLDAAAQARFLQLCDALQGEGRTLITASGRFDDAARAAQRVIILDGGTVVLDGPPEELLRRCGEQLAQLGLLPRPAGEAAGGAAARGAVAPQAARGGAAPPTAARSRTPAEGTAGMQGAASQSASSAPVAVAPPTAARSRAPADGTAGMQGAASQAASAAPVAVAPPTAAPNAPASRAPVPLLELRSLRYSYPGGREALSSVDSVLEPGSWTLLTGENGSGKTTLSRLIMGLLPAPKGSILWQGEDLTGIPVHRRAERIGYVFQQPEYMFTAPNVWEELVYSLHGGLPAAKRPPLTDAQQSRANYLLHTAGLSKRLHMSPYLLSQGEKRLLSLISQMILARPLYILDEPTSGMDYAAMDRIVQLCRFVTDEGAAILMITHDPAIMRPYADSVIHLRGRNPEESVHMPQQPL</sequence>
<keyword evidence="6" id="KW-0067">ATP-binding</keyword>
<dbReference type="EMBL" id="MRVI01000002">
    <property type="protein sequence ID" value="OOC58926.1"/>
    <property type="molecule type" value="Genomic_DNA"/>
</dbReference>
<dbReference type="PANTHER" id="PTHR43553:SF24">
    <property type="entry name" value="ENERGY-COUPLING FACTOR TRANSPORTER ATP-BINDING PROTEIN ECFA1"/>
    <property type="match status" value="1"/>
</dbReference>
<proteinExistence type="inferred from homology"/>
<dbReference type="Proteomes" id="UP000189059">
    <property type="component" value="Unassembled WGS sequence"/>
</dbReference>
<dbReference type="Pfam" id="PF00005">
    <property type="entry name" value="ABC_tran"/>
    <property type="match status" value="2"/>
</dbReference>
<comment type="similarity">
    <text evidence="2">Belongs to the ABC transporter superfamily.</text>
</comment>
<evidence type="ECO:0000256" key="6">
    <source>
        <dbReference type="ARBA" id="ARBA00022840"/>
    </source>
</evidence>
<keyword evidence="4" id="KW-1003">Cell membrane</keyword>
<name>A0ABX3JR11_9BACL</name>
<dbReference type="InterPro" id="IPR050095">
    <property type="entry name" value="ECF_ABC_transporter_ATP-bd"/>
</dbReference>
<keyword evidence="12" id="KW-1185">Reference proteome</keyword>
<dbReference type="PROSITE" id="PS50893">
    <property type="entry name" value="ABC_TRANSPORTER_2"/>
    <property type="match status" value="2"/>
</dbReference>
<comment type="caution">
    <text evidence="11">The sequence shown here is derived from an EMBL/GenBank/DDBJ whole genome shotgun (WGS) entry which is preliminary data.</text>
</comment>
<dbReference type="InterPro" id="IPR003593">
    <property type="entry name" value="AAA+_ATPase"/>
</dbReference>
<dbReference type="PROSITE" id="PS00211">
    <property type="entry name" value="ABC_TRANSPORTER_1"/>
    <property type="match status" value="1"/>
</dbReference>